<dbReference type="SUPFAM" id="SSF54427">
    <property type="entry name" value="NTF2-like"/>
    <property type="match status" value="1"/>
</dbReference>
<dbReference type="KEGG" id="minf:MESINF_1337"/>
<dbReference type="EMBL" id="LS974202">
    <property type="protein sequence ID" value="SSC12781.1"/>
    <property type="molecule type" value="Genomic_DNA"/>
</dbReference>
<dbReference type="Proteomes" id="UP000250796">
    <property type="component" value="Chromosome MESINF"/>
</dbReference>
<keyword evidence="2" id="KW-1185">Reference proteome</keyword>
<organism evidence="1 2">
    <name type="scientific">Mesotoga infera</name>
    <dbReference type="NCBI Taxonomy" id="1236046"/>
    <lineage>
        <taxon>Bacteria</taxon>
        <taxon>Thermotogati</taxon>
        <taxon>Thermotogota</taxon>
        <taxon>Thermotogae</taxon>
        <taxon>Kosmotogales</taxon>
        <taxon>Kosmotogaceae</taxon>
        <taxon>Mesotoga</taxon>
    </lineage>
</organism>
<accession>A0A7Z7PNY6</accession>
<dbReference type="Gene3D" id="3.10.450.50">
    <property type="match status" value="1"/>
</dbReference>
<proteinExistence type="predicted"/>
<evidence type="ECO:0008006" key="3">
    <source>
        <dbReference type="Google" id="ProtNLM"/>
    </source>
</evidence>
<dbReference type="InterPro" id="IPR032710">
    <property type="entry name" value="NTF2-like_dom_sf"/>
</dbReference>
<evidence type="ECO:0000313" key="2">
    <source>
        <dbReference type="Proteomes" id="UP000250796"/>
    </source>
</evidence>
<reference evidence="1 2" key="1">
    <citation type="submission" date="2017-01" db="EMBL/GenBank/DDBJ databases">
        <authorList>
            <person name="Erauso G."/>
        </authorList>
    </citation>
    <scope>NUCLEOTIDE SEQUENCE [LARGE SCALE GENOMIC DNA]</scope>
    <source>
        <strain evidence="1">MESINF1</strain>
    </source>
</reference>
<protein>
    <recommendedName>
        <fullName evidence="3">SnoaL-like domain-containing protein</fullName>
    </recommendedName>
</protein>
<name>A0A7Z7PNY6_9BACT</name>
<sequence>MERKDMSAMEVLEAYFEAYRNRDLETIATLCDGDIIYLSPEGLVAEGFEAFSRLIQGEFNSFGVLYEPFLWQSSIEKSGECLLLWKRGVKLARNAAFRRVEIQGSTLLIRSKGIWKIACIQYFVPVSFKSLLSRKK</sequence>
<evidence type="ECO:0000313" key="1">
    <source>
        <dbReference type="EMBL" id="SSC12781.1"/>
    </source>
</evidence>
<gene>
    <name evidence="1" type="ORF">MESINF_1337</name>
</gene>
<dbReference type="RefSeq" id="WP_169699021.1">
    <property type="nucleotide sequence ID" value="NZ_LS974202.1"/>
</dbReference>
<dbReference type="AlphaFoldDB" id="A0A7Z7PNY6"/>